<dbReference type="Proteomes" id="UP000004295">
    <property type="component" value="Unassembled WGS sequence"/>
</dbReference>
<dbReference type="PANTHER" id="PTHR30478">
    <property type="entry name" value="DNA POLYMERASE III SUBUNIT BETA"/>
    <property type="match status" value="1"/>
</dbReference>
<dbReference type="RefSeq" id="WP_004333805.1">
    <property type="nucleotide sequence ID" value="NZ_ACNN01000020.1"/>
</dbReference>
<sequence>MQFKIASGELSTLLQNQSKVVPTVYNEMPVLTYFLFEIQDNNLYVTGSDGMMRSRGVLPVITSEGNATFAVHPKDILEYVKGLPDQPLLFDYEAETSTLLMTFEGGYIRFATSDGELYPKDDKDREEAETAHVATMSASAMRRGLDLTIGSMAEDARRPILASVCFDFKAKYLAMVATSTEILTKYTDSTVVDPSIVEPADVRVQSPYQFCLPQKMANFLRALLASFTDEEVTLSHTDRKAFFKVGNIEASTRLVEGRYPPYDSVIPRDNPHRISIEGRLFVPAIKRMNSFMSSPNHPLVMQMSIEGNLMTVSMDVQDVRQAEQRFPIENPSNLSMKLRFKVHSFIALINTIESSNIVFEIADASRAMVIIPSENPKDTELTNVIMPITTAR</sequence>
<evidence type="ECO:0000256" key="9">
    <source>
        <dbReference type="ARBA" id="ARBA00023125"/>
    </source>
</evidence>
<dbReference type="InterPro" id="IPR022634">
    <property type="entry name" value="DNA_polIII_beta_N"/>
</dbReference>
<evidence type="ECO:0000256" key="7">
    <source>
        <dbReference type="ARBA" id="ARBA00022705"/>
    </source>
</evidence>
<evidence type="ECO:0000259" key="13">
    <source>
        <dbReference type="Pfam" id="PF02768"/>
    </source>
</evidence>
<comment type="caution">
    <text evidence="14">The sequence shown here is derived from an EMBL/GenBank/DDBJ whole genome shotgun (WGS) entry which is preliminary data.</text>
</comment>
<dbReference type="eggNOG" id="COG0592">
    <property type="taxonomic scope" value="Bacteria"/>
</dbReference>
<dbReference type="Gene3D" id="3.70.10.10">
    <property type="match status" value="1"/>
</dbReference>
<dbReference type="SUPFAM" id="SSF55979">
    <property type="entry name" value="DNA clamp"/>
    <property type="match status" value="3"/>
</dbReference>
<reference evidence="14 15" key="1">
    <citation type="submission" date="2009-04" db="EMBL/GenBank/DDBJ databases">
        <authorList>
            <person name="Sebastian Y."/>
            <person name="Madupu R."/>
            <person name="Durkin A.S."/>
            <person name="Torralba M."/>
            <person name="Methe B."/>
            <person name="Sutton G.G."/>
            <person name="Strausberg R.L."/>
            <person name="Nelson K.E."/>
        </authorList>
    </citation>
    <scope>NUCLEOTIDE SEQUENCE [LARGE SCALE GENOMIC DNA]</scope>
    <source>
        <strain evidence="15">ATCC 35406 / BCRC 14492 / JCM 8526 / NCTC 13058 / HG 370</strain>
    </source>
</reference>
<evidence type="ECO:0000313" key="15">
    <source>
        <dbReference type="Proteomes" id="UP000004295"/>
    </source>
</evidence>
<dbReference type="GO" id="GO:0005737">
    <property type="term" value="C:cytoplasm"/>
    <property type="evidence" value="ECO:0007669"/>
    <property type="project" value="UniProtKB-SubCell"/>
</dbReference>
<dbReference type="SMART" id="SM00480">
    <property type="entry name" value="POL3Bc"/>
    <property type="match status" value="1"/>
</dbReference>
<comment type="subcellular location">
    <subcellularLocation>
        <location evidence="1">Cytoplasm</location>
    </subcellularLocation>
</comment>
<dbReference type="InterPro" id="IPR046938">
    <property type="entry name" value="DNA_clamp_sf"/>
</dbReference>
<evidence type="ECO:0000256" key="11">
    <source>
        <dbReference type="ARBA" id="ARBA00033276"/>
    </source>
</evidence>
<dbReference type="GO" id="GO:0008408">
    <property type="term" value="F:3'-5' exonuclease activity"/>
    <property type="evidence" value="ECO:0007669"/>
    <property type="project" value="InterPro"/>
</dbReference>
<name>C3JAU5_POREA</name>
<dbReference type="PANTHER" id="PTHR30478:SF0">
    <property type="entry name" value="BETA SLIDING CLAMP"/>
    <property type="match status" value="1"/>
</dbReference>
<evidence type="ECO:0000256" key="5">
    <source>
        <dbReference type="ARBA" id="ARBA00022679"/>
    </source>
</evidence>
<dbReference type="GO" id="GO:0003887">
    <property type="term" value="F:DNA-directed DNA polymerase activity"/>
    <property type="evidence" value="ECO:0007669"/>
    <property type="project" value="UniProtKB-KW"/>
</dbReference>
<dbReference type="InterPro" id="IPR001001">
    <property type="entry name" value="DNA_polIII_beta"/>
</dbReference>
<evidence type="ECO:0000256" key="1">
    <source>
        <dbReference type="ARBA" id="ARBA00004496"/>
    </source>
</evidence>
<dbReference type="GO" id="GO:0006271">
    <property type="term" value="P:DNA strand elongation involved in DNA replication"/>
    <property type="evidence" value="ECO:0007669"/>
    <property type="project" value="TreeGrafter"/>
</dbReference>
<accession>C3JAU5</accession>
<evidence type="ECO:0000256" key="10">
    <source>
        <dbReference type="ARBA" id="ARBA00030988"/>
    </source>
</evidence>
<evidence type="ECO:0000256" key="6">
    <source>
        <dbReference type="ARBA" id="ARBA00022695"/>
    </source>
</evidence>
<keyword evidence="9" id="KW-0238">DNA-binding</keyword>
<evidence type="ECO:0000259" key="12">
    <source>
        <dbReference type="Pfam" id="PF00712"/>
    </source>
</evidence>
<protein>
    <recommendedName>
        <fullName evidence="3">Beta sliding clamp</fullName>
    </recommendedName>
    <alternativeName>
        <fullName evidence="11">Beta-clamp processivity factor</fullName>
    </alternativeName>
    <alternativeName>
        <fullName evidence="10">DNA polymerase III beta sliding clamp subunit</fullName>
    </alternativeName>
</protein>
<feature type="domain" description="DNA polymerase III beta sliding clamp N-terminal" evidence="12">
    <location>
        <begin position="1"/>
        <end position="99"/>
    </location>
</feature>
<dbReference type="GeneID" id="93365323"/>
<gene>
    <name evidence="14" type="primary">dnaN</name>
    <name evidence="14" type="ORF">POREN0001_0334</name>
</gene>
<dbReference type="Pfam" id="PF00712">
    <property type="entry name" value="DNA_pol3_beta"/>
    <property type="match status" value="1"/>
</dbReference>
<keyword evidence="4" id="KW-0963">Cytoplasm</keyword>
<dbReference type="Gene3D" id="3.10.150.10">
    <property type="entry name" value="DNA Polymerase III, subunit A, domain 2"/>
    <property type="match status" value="1"/>
</dbReference>
<comment type="similarity">
    <text evidence="2">Belongs to the beta sliding clamp family.</text>
</comment>
<dbReference type="InterPro" id="IPR022635">
    <property type="entry name" value="DNA_polIII_beta_C"/>
</dbReference>
<keyword evidence="7" id="KW-0235">DNA replication</keyword>
<proteinExistence type="inferred from homology"/>
<keyword evidence="6 14" id="KW-0548">Nucleotidyltransferase</keyword>
<evidence type="ECO:0000256" key="4">
    <source>
        <dbReference type="ARBA" id="ARBA00022490"/>
    </source>
</evidence>
<dbReference type="EMBL" id="ACNN01000020">
    <property type="protein sequence ID" value="EEN82827.1"/>
    <property type="molecule type" value="Genomic_DNA"/>
</dbReference>
<dbReference type="Pfam" id="PF02768">
    <property type="entry name" value="DNA_pol3_beta_3"/>
    <property type="match status" value="1"/>
</dbReference>
<keyword evidence="5 14" id="KW-0808">Transferase</keyword>
<dbReference type="STRING" id="553175.POREN0001_0334"/>
<dbReference type="GO" id="GO:0009360">
    <property type="term" value="C:DNA polymerase III complex"/>
    <property type="evidence" value="ECO:0007669"/>
    <property type="project" value="InterPro"/>
</dbReference>
<evidence type="ECO:0000256" key="3">
    <source>
        <dbReference type="ARBA" id="ARBA00021035"/>
    </source>
</evidence>
<evidence type="ECO:0000313" key="14">
    <source>
        <dbReference type="EMBL" id="EEN82827.1"/>
    </source>
</evidence>
<feature type="domain" description="DNA polymerase III beta sliding clamp C-terminal" evidence="13">
    <location>
        <begin position="264"/>
        <end position="388"/>
    </location>
</feature>
<evidence type="ECO:0000256" key="8">
    <source>
        <dbReference type="ARBA" id="ARBA00022932"/>
    </source>
</evidence>
<evidence type="ECO:0000256" key="2">
    <source>
        <dbReference type="ARBA" id="ARBA00010752"/>
    </source>
</evidence>
<dbReference type="GO" id="GO:0003677">
    <property type="term" value="F:DNA binding"/>
    <property type="evidence" value="ECO:0007669"/>
    <property type="project" value="UniProtKB-KW"/>
</dbReference>
<keyword evidence="15" id="KW-1185">Reference proteome</keyword>
<dbReference type="CDD" id="cd00140">
    <property type="entry name" value="beta_clamp"/>
    <property type="match status" value="1"/>
</dbReference>
<organism evidence="14 15">
    <name type="scientific">Porphyromonas endodontalis (strain ATCC 35406 / DSM 24491 / JCM 8526 / CCUG 16442 / BCRC 14492 / NCTC 13058 / HG 370)</name>
    <name type="common">Bacteroides endodontalis</name>
    <dbReference type="NCBI Taxonomy" id="553175"/>
    <lineage>
        <taxon>Bacteria</taxon>
        <taxon>Pseudomonadati</taxon>
        <taxon>Bacteroidota</taxon>
        <taxon>Bacteroidia</taxon>
        <taxon>Bacteroidales</taxon>
        <taxon>Porphyromonadaceae</taxon>
        <taxon>Porphyromonas</taxon>
    </lineage>
</organism>
<keyword evidence="8" id="KW-0239">DNA-directed DNA polymerase</keyword>
<dbReference type="AlphaFoldDB" id="C3JAU5"/>